<proteinExistence type="predicted"/>
<keyword evidence="5" id="KW-1185">Reference proteome</keyword>
<dbReference type="EMBL" id="FMZP01000005">
    <property type="protein sequence ID" value="SDC61637.1"/>
    <property type="molecule type" value="Genomic_DNA"/>
</dbReference>
<evidence type="ECO:0000313" key="5">
    <source>
        <dbReference type="Proteomes" id="UP000199320"/>
    </source>
</evidence>
<feature type="domain" description="Halobacterial output" evidence="2">
    <location>
        <begin position="21"/>
        <end position="95"/>
    </location>
</feature>
<name>A0A1I0HDJ3_9EURY</name>
<evidence type="ECO:0000256" key="1">
    <source>
        <dbReference type="SAM" id="MobiDB-lite"/>
    </source>
</evidence>
<accession>A0A1I0HDJ3</accession>
<evidence type="ECO:0000313" key="6">
    <source>
        <dbReference type="Proteomes" id="UP000324021"/>
    </source>
</evidence>
<reference evidence="5 6" key="1">
    <citation type="submission" date="2016-10" db="EMBL/GenBank/DDBJ databases">
        <authorList>
            <person name="Varghese N."/>
            <person name="Submissions S."/>
        </authorList>
    </citation>
    <scope>NUCLEOTIDE SEQUENCE [LARGE SCALE GENOMIC DNA]</scope>
    <source>
        <strain evidence="3 6">CDM_1</strain>
        <strain evidence="5">CDM_6</strain>
    </source>
</reference>
<evidence type="ECO:0000313" key="4">
    <source>
        <dbReference type="EMBL" id="SET81896.1"/>
    </source>
</evidence>
<dbReference type="Proteomes" id="UP000324021">
    <property type="component" value="Unassembled WGS sequence"/>
</dbReference>
<protein>
    <recommendedName>
        <fullName evidence="2">Halobacterial output domain-containing protein</fullName>
    </recommendedName>
</protein>
<dbReference type="EMBL" id="FOIC01000013">
    <property type="protein sequence ID" value="SET81896.1"/>
    <property type="molecule type" value="Genomic_DNA"/>
</dbReference>
<organism evidence="4 5">
    <name type="scientific">Natrinema hispanicum</name>
    <dbReference type="NCBI Taxonomy" id="392421"/>
    <lineage>
        <taxon>Archaea</taxon>
        <taxon>Methanobacteriati</taxon>
        <taxon>Methanobacteriota</taxon>
        <taxon>Stenosarchaea group</taxon>
        <taxon>Halobacteria</taxon>
        <taxon>Halobacteriales</taxon>
        <taxon>Natrialbaceae</taxon>
        <taxon>Natrinema</taxon>
    </lineage>
</organism>
<dbReference type="InterPro" id="IPR040624">
    <property type="entry name" value="HalOD1"/>
</dbReference>
<dbReference type="Proteomes" id="UP000199320">
    <property type="component" value="Unassembled WGS sequence"/>
</dbReference>
<feature type="region of interest" description="Disordered" evidence="1">
    <location>
        <begin position="1"/>
        <end position="22"/>
    </location>
</feature>
<gene>
    <name evidence="4" type="ORF">SAMN04488694_11375</name>
    <name evidence="3" type="ORF">SAMN05192552_1005183</name>
</gene>
<reference evidence="4" key="2">
    <citation type="submission" date="2016-10" db="EMBL/GenBank/DDBJ databases">
        <authorList>
            <person name="de Groot N.N."/>
        </authorList>
    </citation>
    <scope>NUCLEOTIDE SEQUENCE [LARGE SCALE GENOMIC DNA]</scope>
    <source>
        <strain evidence="4">CDM_6</strain>
    </source>
</reference>
<dbReference type="AlphaFoldDB" id="A0A1I0HDJ3"/>
<dbReference type="Pfam" id="PF18545">
    <property type="entry name" value="HalOD1"/>
    <property type="match status" value="1"/>
</dbReference>
<evidence type="ECO:0000259" key="2">
    <source>
        <dbReference type="Pfam" id="PF18545"/>
    </source>
</evidence>
<evidence type="ECO:0000313" key="3">
    <source>
        <dbReference type="EMBL" id="SDC61637.1"/>
    </source>
</evidence>
<sequence>MYLYGASMSMPDETSVPDGGRSPSQAIIAAIASEEGIDVTAVEPPEYDPLFTVVNPEALDDLFTTTGDGASNVVVHLEYEGYEITVRPGCDIEVRDRSSSDSTGQPIEE</sequence>